<accession>A0A251UDM5</accession>
<protein>
    <submittedName>
        <fullName evidence="1">Uncharacterized protein</fullName>
    </submittedName>
</protein>
<name>A0A251UDM5_HELAN</name>
<dbReference type="AlphaFoldDB" id="A0A251UDM5"/>
<sequence length="73" mass="8488">MGKASANVLFDPVHNSCCDLDVEKNPELKNFSSILDFMDRIPIKKALTDQRPIYRSHLSRFWKNATYDEQSKL</sequence>
<keyword evidence="2" id="KW-1185">Reference proteome</keyword>
<dbReference type="EMBL" id="CM007896">
    <property type="protein sequence ID" value="OTG20976.1"/>
    <property type="molecule type" value="Genomic_DNA"/>
</dbReference>
<evidence type="ECO:0000313" key="1">
    <source>
        <dbReference type="EMBL" id="OTG20976.1"/>
    </source>
</evidence>
<organism evidence="1 2">
    <name type="scientific">Helianthus annuus</name>
    <name type="common">Common sunflower</name>
    <dbReference type="NCBI Taxonomy" id="4232"/>
    <lineage>
        <taxon>Eukaryota</taxon>
        <taxon>Viridiplantae</taxon>
        <taxon>Streptophyta</taxon>
        <taxon>Embryophyta</taxon>
        <taxon>Tracheophyta</taxon>
        <taxon>Spermatophyta</taxon>
        <taxon>Magnoliopsida</taxon>
        <taxon>eudicotyledons</taxon>
        <taxon>Gunneridae</taxon>
        <taxon>Pentapetalae</taxon>
        <taxon>asterids</taxon>
        <taxon>campanulids</taxon>
        <taxon>Asterales</taxon>
        <taxon>Asteraceae</taxon>
        <taxon>Asteroideae</taxon>
        <taxon>Heliantheae alliance</taxon>
        <taxon>Heliantheae</taxon>
        <taxon>Helianthus</taxon>
    </lineage>
</organism>
<evidence type="ECO:0000313" key="2">
    <source>
        <dbReference type="Proteomes" id="UP000215914"/>
    </source>
</evidence>
<dbReference type="InParanoid" id="A0A251UDM5"/>
<dbReference type="Proteomes" id="UP000215914">
    <property type="component" value="Chromosome 7"/>
</dbReference>
<proteinExistence type="predicted"/>
<gene>
    <name evidence="1" type="ORF">HannXRQ_Chr07g0199101</name>
</gene>
<reference evidence="2" key="1">
    <citation type="journal article" date="2017" name="Nature">
        <title>The sunflower genome provides insights into oil metabolism, flowering and Asterid evolution.</title>
        <authorList>
            <person name="Badouin H."/>
            <person name="Gouzy J."/>
            <person name="Grassa C.J."/>
            <person name="Murat F."/>
            <person name="Staton S.E."/>
            <person name="Cottret L."/>
            <person name="Lelandais-Briere C."/>
            <person name="Owens G.L."/>
            <person name="Carrere S."/>
            <person name="Mayjonade B."/>
            <person name="Legrand L."/>
            <person name="Gill N."/>
            <person name="Kane N.C."/>
            <person name="Bowers J.E."/>
            <person name="Hubner S."/>
            <person name="Bellec A."/>
            <person name="Berard A."/>
            <person name="Berges H."/>
            <person name="Blanchet N."/>
            <person name="Boniface M.C."/>
            <person name="Brunel D."/>
            <person name="Catrice O."/>
            <person name="Chaidir N."/>
            <person name="Claudel C."/>
            <person name="Donnadieu C."/>
            <person name="Faraut T."/>
            <person name="Fievet G."/>
            <person name="Helmstetter N."/>
            <person name="King M."/>
            <person name="Knapp S.J."/>
            <person name="Lai Z."/>
            <person name="Le Paslier M.C."/>
            <person name="Lippi Y."/>
            <person name="Lorenzon L."/>
            <person name="Mandel J.R."/>
            <person name="Marage G."/>
            <person name="Marchand G."/>
            <person name="Marquand E."/>
            <person name="Bret-Mestries E."/>
            <person name="Morien E."/>
            <person name="Nambeesan S."/>
            <person name="Nguyen T."/>
            <person name="Pegot-Espagnet P."/>
            <person name="Pouilly N."/>
            <person name="Raftis F."/>
            <person name="Sallet E."/>
            <person name="Schiex T."/>
            <person name="Thomas J."/>
            <person name="Vandecasteele C."/>
            <person name="Vares D."/>
            <person name="Vear F."/>
            <person name="Vautrin S."/>
            <person name="Crespi M."/>
            <person name="Mangin B."/>
            <person name="Burke J.M."/>
            <person name="Salse J."/>
            <person name="Munos S."/>
            <person name="Vincourt P."/>
            <person name="Rieseberg L.H."/>
            <person name="Langlade N.B."/>
        </authorList>
    </citation>
    <scope>NUCLEOTIDE SEQUENCE [LARGE SCALE GENOMIC DNA]</scope>
    <source>
        <strain evidence="2">cv. SF193</strain>
    </source>
</reference>